<proteinExistence type="predicted"/>
<evidence type="ECO:0000313" key="2">
    <source>
        <dbReference type="Proteomes" id="UP000075243"/>
    </source>
</evidence>
<dbReference type="Proteomes" id="UP000075243">
    <property type="component" value="Unassembled WGS sequence"/>
</dbReference>
<reference evidence="1" key="1">
    <citation type="journal article" date="2012" name="Nat. Biotechnol.">
        <title>Draft genome sequence of pigeonpea (Cajanus cajan), an orphan legume crop of resource-poor farmers.</title>
        <authorList>
            <person name="Varshney R.K."/>
            <person name="Chen W."/>
            <person name="Li Y."/>
            <person name="Bharti A.K."/>
            <person name="Saxena R.K."/>
            <person name="Schlueter J.A."/>
            <person name="Donoghue M.T."/>
            <person name="Azam S."/>
            <person name="Fan G."/>
            <person name="Whaley A.M."/>
            <person name="Farmer A.D."/>
            <person name="Sheridan J."/>
            <person name="Iwata A."/>
            <person name="Tuteja R."/>
            <person name="Penmetsa R.V."/>
            <person name="Wu W."/>
            <person name="Upadhyaya H.D."/>
            <person name="Yang S.P."/>
            <person name="Shah T."/>
            <person name="Saxena K.B."/>
            <person name="Michael T."/>
            <person name="McCombie W.R."/>
            <person name="Yang B."/>
            <person name="Zhang G."/>
            <person name="Yang H."/>
            <person name="Wang J."/>
            <person name="Spillane C."/>
            <person name="Cook D.R."/>
            <person name="May G.D."/>
            <person name="Xu X."/>
            <person name="Jackson S.A."/>
        </authorList>
    </citation>
    <scope>NUCLEOTIDE SEQUENCE [LARGE SCALE GENOMIC DNA]</scope>
</reference>
<name>A0A151S7S8_CAJCA</name>
<keyword evidence="2" id="KW-1185">Reference proteome</keyword>
<organism evidence="1 2">
    <name type="scientific">Cajanus cajan</name>
    <name type="common">Pigeon pea</name>
    <name type="synonym">Cajanus indicus</name>
    <dbReference type="NCBI Taxonomy" id="3821"/>
    <lineage>
        <taxon>Eukaryota</taxon>
        <taxon>Viridiplantae</taxon>
        <taxon>Streptophyta</taxon>
        <taxon>Embryophyta</taxon>
        <taxon>Tracheophyta</taxon>
        <taxon>Spermatophyta</taxon>
        <taxon>Magnoliopsida</taxon>
        <taxon>eudicotyledons</taxon>
        <taxon>Gunneridae</taxon>
        <taxon>Pentapetalae</taxon>
        <taxon>rosids</taxon>
        <taxon>fabids</taxon>
        <taxon>Fabales</taxon>
        <taxon>Fabaceae</taxon>
        <taxon>Papilionoideae</taxon>
        <taxon>50 kb inversion clade</taxon>
        <taxon>NPAAA clade</taxon>
        <taxon>indigoferoid/millettioid clade</taxon>
        <taxon>Phaseoleae</taxon>
        <taxon>Cajanus</taxon>
    </lineage>
</organism>
<dbReference type="EMBL" id="KQ483447">
    <property type="protein sequence ID" value="KYP50866.1"/>
    <property type="molecule type" value="Genomic_DNA"/>
</dbReference>
<sequence length="100" mass="11415">MKNLLTKNRKFIEQDIIELETRCSAIIQKNLPPKFKDPGSFTIPITIGDLWVGRELPFMKTTRAIIDVGDCEFKLTVQDEVIIFNVFEATTHPNDKGACF</sequence>
<gene>
    <name evidence="1" type="ORF">KK1_027331</name>
</gene>
<evidence type="ECO:0000313" key="1">
    <source>
        <dbReference type="EMBL" id="KYP50866.1"/>
    </source>
</evidence>
<accession>A0A151S7S8</accession>
<protein>
    <submittedName>
        <fullName evidence="1">Uncharacterized protein</fullName>
    </submittedName>
</protein>
<dbReference type="PANTHER" id="PTHR33067:SF9">
    <property type="entry name" value="RNA-DIRECTED DNA POLYMERASE"/>
    <property type="match status" value="1"/>
</dbReference>
<dbReference type="AlphaFoldDB" id="A0A151S7S8"/>
<dbReference type="Gramene" id="C.cajan_28575.t">
    <property type="protein sequence ID" value="C.cajan_28575.t"/>
    <property type="gene ID" value="C.cajan_28575"/>
</dbReference>
<dbReference type="PANTHER" id="PTHR33067">
    <property type="entry name" value="RNA-DIRECTED DNA POLYMERASE-RELATED"/>
    <property type="match status" value="1"/>
</dbReference>